<evidence type="ECO:0000313" key="2">
    <source>
        <dbReference type="EMBL" id="CAB4650383.1"/>
    </source>
</evidence>
<organism evidence="2">
    <name type="scientific">freshwater metagenome</name>
    <dbReference type="NCBI Taxonomy" id="449393"/>
    <lineage>
        <taxon>unclassified sequences</taxon>
        <taxon>metagenomes</taxon>
        <taxon>ecological metagenomes</taxon>
    </lineage>
</organism>
<feature type="compositionally biased region" description="Basic and acidic residues" evidence="1">
    <location>
        <begin position="1"/>
        <end position="16"/>
    </location>
</feature>
<reference evidence="2" key="1">
    <citation type="submission" date="2020-05" db="EMBL/GenBank/DDBJ databases">
        <authorList>
            <person name="Chiriac C."/>
            <person name="Salcher M."/>
            <person name="Ghai R."/>
            <person name="Kavagutti S V."/>
        </authorList>
    </citation>
    <scope>NUCLEOTIDE SEQUENCE</scope>
</reference>
<sequence>MGPVEKHQNGRDRDGIHSLGIANGHAGGNAAHVADLLIDDDEIGAQLGDGLKHIDACPHSVDVGRIVGQSGVDFFEDPVGIGGKKDGGHGADSTGWYRFRPTIGSGRALGGEPLGKGREALEVVDVGVEEGDLHNGACWQFIGECRKDGVLSHGHSL</sequence>
<protein>
    <submittedName>
        <fullName evidence="2">Unannotated protein</fullName>
    </submittedName>
</protein>
<accession>A0A6J6KPD7</accession>
<feature type="region of interest" description="Disordered" evidence="1">
    <location>
        <begin position="1"/>
        <end position="20"/>
    </location>
</feature>
<dbReference type="EMBL" id="CAEZVV010000086">
    <property type="protein sequence ID" value="CAB4650383.1"/>
    <property type="molecule type" value="Genomic_DNA"/>
</dbReference>
<proteinExistence type="predicted"/>
<gene>
    <name evidence="2" type="ORF">UFOPK2143_01239</name>
</gene>
<dbReference type="AlphaFoldDB" id="A0A6J6KPD7"/>
<evidence type="ECO:0000256" key="1">
    <source>
        <dbReference type="SAM" id="MobiDB-lite"/>
    </source>
</evidence>
<name>A0A6J6KPD7_9ZZZZ</name>